<organism evidence="1 2">
    <name type="scientific">Chlorella sorokiniana</name>
    <name type="common">Freshwater green alga</name>
    <dbReference type="NCBI Taxonomy" id="3076"/>
    <lineage>
        <taxon>Eukaryota</taxon>
        <taxon>Viridiplantae</taxon>
        <taxon>Chlorophyta</taxon>
        <taxon>core chlorophytes</taxon>
        <taxon>Trebouxiophyceae</taxon>
        <taxon>Chlorellales</taxon>
        <taxon>Chlorellaceae</taxon>
        <taxon>Chlorella clade</taxon>
        <taxon>Chlorella</taxon>
    </lineage>
</organism>
<dbReference type="Proteomes" id="UP000239899">
    <property type="component" value="Unassembled WGS sequence"/>
</dbReference>
<comment type="caution">
    <text evidence="1">The sequence shown here is derived from an EMBL/GenBank/DDBJ whole genome shotgun (WGS) entry which is preliminary data.</text>
</comment>
<gene>
    <name evidence="1" type="ORF">C2E21_1860</name>
</gene>
<protein>
    <submittedName>
        <fullName evidence="1">Uncharacterized protein</fullName>
    </submittedName>
</protein>
<proteinExistence type="predicted"/>
<evidence type="ECO:0000313" key="1">
    <source>
        <dbReference type="EMBL" id="PRW60063.1"/>
    </source>
</evidence>
<keyword evidence="2" id="KW-1185">Reference proteome</keyword>
<sequence length="316" mass="35717">MARGCPLEQCNIIFVFSLLKMLRQHPRFDSLLRMVPCDLWRALRGRTLWLVGDSQAQRFHRQMACFLKPFVVPDKYRAEPDWRPEGQRFCSDPACEQLVQQQILADWDGCCGVEHPICTRLLGGGMVCHLRINQGPHMLRTLQRMGSVFGARRGDVVEFNIGLWHHKKEGQYGGFVQALADHYVANGTSGPTLIWRDNSPQHFDIENGEFPHPDDAPALLYNVGKGGRCVPMQNVTLQPDGTITGGNEHVARGGWRNIMTDPIMGATGIPIHRTWNNTVMMAAGHTQGECTHWCSPGAYSVWIWSLWRTLLKHKLA</sequence>
<accession>A0A2P6U177</accession>
<reference evidence="1 2" key="1">
    <citation type="journal article" date="2018" name="Plant J.">
        <title>Genome sequences of Chlorella sorokiniana UTEX 1602 and Micractinium conductrix SAG 241.80: implications to maltose excretion by a green alga.</title>
        <authorList>
            <person name="Arriola M.B."/>
            <person name="Velmurugan N."/>
            <person name="Zhang Y."/>
            <person name="Plunkett M.H."/>
            <person name="Hondzo H."/>
            <person name="Barney B.M."/>
        </authorList>
    </citation>
    <scope>NUCLEOTIDE SEQUENCE [LARGE SCALE GENOMIC DNA]</scope>
    <source>
        <strain evidence="2">UTEX 1602</strain>
    </source>
</reference>
<name>A0A2P6U177_CHLSO</name>
<dbReference type="OrthoDB" id="504123at2759"/>
<dbReference type="EMBL" id="LHPG02000003">
    <property type="protein sequence ID" value="PRW60063.1"/>
    <property type="molecule type" value="Genomic_DNA"/>
</dbReference>
<dbReference type="AlphaFoldDB" id="A0A2P6U177"/>
<evidence type="ECO:0000313" key="2">
    <source>
        <dbReference type="Proteomes" id="UP000239899"/>
    </source>
</evidence>